<dbReference type="InterPro" id="IPR050382">
    <property type="entry name" value="MFS_Na/Anion_cotransporter"/>
</dbReference>
<evidence type="ECO:0000256" key="6">
    <source>
        <dbReference type="ARBA" id="ARBA00023136"/>
    </source>
</evidence>
<sequence length="183" mass="20384">MPNYAIVVSNITCDWGLYTLLTYIPTYMNDVLKLDITTNGLFSSLPYIVFWATVFCGGWLADFFRDRKLMSTTNTRKVFDTVAKLGPASMLIGLGYVDCSQTALASVLVILAVSSAGFQYSGWSQTRAEWQIVFYIAAGMYIFGAIFYIVFASGELQPWAKDSCSNPSEEQNTENFLDNEDGL</sequence>
<feature type="region of interest" description="Disordered" evidence="7">
    <location>
        <begin position="162"/>
        <end position="183"/>
    </location>
</feature>
<dbReference type="Proteomes" id="UP000683360">
    <property type="component" value="Unassembled WGS sequence"/>
</dbReference>
<dbReference type="SUPFAM" id="SSF103473">
    <property type="entry name" value="MFS general substrate transporter"/>
    <property type="match status" value="1"/>
</dbReference>
<feature type="compositionally biased region" description="Polar residues" evidence="7">
    <location>
        <begin position="163"/>
        <end position="176"/>
    </location>
</feature>
<feature type="transmembrane region" description="Helical" evidence="8">
    <location>
        <begin position="41"/>
        <end position="61"/>
    </location>
</feature>
<keyword evidence="5 8" id="KW-1133">Transmembrane helix</keyword>
<dbReference type="Gene3D" id="1.20.1250.20">
    <property type="entry name" value="MFS general substrate transporter like domains"/>
    <property type="match status" value="1"/>
</dbReference>
<evidence type="ECO:0000256" key="7">
    <source>
        <dbReference type="SAM" id="MobiDB-lite"/>
    </source>
</evidence>
<keyword evidence="10" id="KW-1185">Reference proteome</keyword>
<keyword evidence="6 8" id="KW-0472">Membrane</keyword>
<evidence type="ECO:0000256" key="4">
    <source>
        <dbReference type="ARBA" id="ARBA00022847"/>
    </source>
</evidence>
<accession>A0A8S3SAE7</accession>
<dbReference type="FunFam" id="1.20.1250.20:FF:000003">
    <property type="entry name" value="Solute carrier family 17 member 3"/>
    <property type="match status" value="1"/>
</dbReference>
<dbReference type="InterPro" id="IPR036259">
    <property type="entry name" value="MFS_trans_sf"/>
</dbReference>
<protein>
    <submittedName>
        <fullName evidence="9">SLC17A5</fullName>
    </submittedName>
</protein>
<name>A0A8S3SAE7_MYTED</name>
<proteinExistence type="predicted"/>
<evidence type="ECO:0000256" key="1">
    <source>
        <dbReference type="ARBA" id="ARBA00004141"/>
    </source>
</evidence>
<evidence type="ECO:0000256" key="3">
    <source>
        <dbReference type="ARBA" id="ARBA00022692"/>
    </source>
</evidence>
<evidence type="ECO:0000256" key="8">
    <source>
        <dbReference type="SAM" id="Phobius"/>
    </source>
</evidence>
<dbReference type="EMBL" id="CAJPWZ010001534">
    <property type="protein sequence ID" value="CAG2217366.1"/>
    <property type="molecule type" value="Genomic_DNA"/>
</dbReference>
<comment type="subcellular location">
    <subcellularLocation>
        <location evidence="1">Membrane</location>
        <topology evidence="1">Multi-pass membrane protein</topology>
    </subcellularLocation>
</comment>
<feature type="transmembrane region" description="Helical" evidence="8">
    <location>
        <begin position="132"/>
        <end position="151"/>
    </location>
</feature>
<organism evidence="9 10">
    <name type="scientific">Mytilus edulis</name>
    <name type="common">Blue mussel</name>
    <dbReference type="NCBI Taxonomy" id="6550"/>
    <lineage>
        <taxon>Eukaryota</taxon>
        <taxon>Metazoa</taxon>
        <taxon>Spiralia</taxon>
        <taxon>Lophotrochozoa</taxon>
        <taxon>Mollusca</taxon>
        <taxon>Bivalvia</taxon>
        <taxon>Autobranchia</taxon>
        <taxon>Pteriomorphia</taxon>
        <taxon>Mytilida</taxon>
        <taxon>Mytiloidea</taxon>
        <taxon>Mytilidae</taxon>
        <taxon>Mytilinae</taxon>
        <taxon>Mytilus</taxon>
    </lineage>
</organism>
<comment type="caution">
    <text evidence="9">The sequence shown here is derived from an EMBL/GenBank/DDBJ whole genome shotgun (WGS) entry which is preliminary data.</text>
</comment>
<reference evidence="9" key="1">
    <citation type="submission" date="2021-03" db="EMBL/GenBank/DDBJ databases">
        <authorList>
            <person name="Bekaert M."/>
        </authorList>
    </citation>
    <scope>NUCLEOTIDE SEQUENCE</scope>
</reference>
<evidence type="ECO:0000256" key="2">
    <source>
        <dbReference type="ARBA" id="ARBA00022448"/>
    </source>
</evidence>
<keyword evidence="4" id="KW-0769">Symport</keyword>
<evidence type="ECO:0000256" key="5">
    <source>
        <dbReference type="ARBA" id="ARBA00022989"/>
    </source>
</evidence>
<dbReference type="OrthoDB" id="2985014at2759"/>
<dbReference type="GO" id="GO:0015293">
    <property type="term" value="F:symporter activity"/>
    <property type="evidence" value="ECO:0007669"/>
    <property type="project" value="UniProtKB-KW"/>
</dbReference>
<dbReference type="PANTHER" id="PTHR11662">
    <property type="entry name" value="SOLUTE CARRIER FAMILY 17"/>
    <property type="match status" value="1"/>
</dbReference>
<dbReference type="GO" id="GO:0016020">
    <property type="term" value="C:membrane"/>
    <property type="evidence" value="ECO:0007669"/>
    <property type="project" value="UniProtKB-SubCell"/>
</dbReference>
<dbReference type="PANTHER" id="PTHR11662:SF399">
    <property type="entry name" value="FI19708P1-RELATED"/>
    <property type="match status" value="1"/>
</dbReference>
<keyword evidence="2" id="KW-0813">Transport</keyword>
<feature type="transmembrane region" description="Helical" evidence="8">
    <location>
        <begin position="103"/>
        <end position="120"/>
    </location>
</feature>
<gene>
    <name evidence="9" type="ORF">MEDL_31058</name>
</gene>
<evidence type="ECO:0000313" key="10">
    <source>
        <dbReference type="Proteomes" id="UP000683360"/>
    </source>
</evidence>
<dbReference type="AlphaFoldDB" id="A0A8S3SAE7"/>
<dbReference type="GO" id="GO:0006820">
    <property type="term" value="P:monoatomic anion transport"/>
    <property type="evidence" value="ECO:0007669"/>
    <property type="project" value="TreeGrafter"/>
</dbReference>
<evidence type="ECO:0000313" key="9">
    <source>
        <dbReference type="EMBL" id="CAG2217366.1"/>
    </source>
</evidence>
<keyword evidence="3 8" id="KW-0812">Transmembrane</keyword>